<proteinExistence type="predicted"/>
<reference evidence="2 3" key="1">
    <citation type="journal article" date="2015" name="Genome Announc.">
        <title>Complete Genome Sequence of Methanosphaerula palustris E1-9CT, a Hydrogenotrophic Methanogen Isolated from a Minerotrophic Fen Peatland.</title>
        <authorList>
            <person name="Cadillo-Quiroz H."/>
            <person name="Browne P."/>
            <person name="Kyrpides N."/>
            <person name="Woyke T."/>
            <person name="Goodwin L."/>
            <person name="Detter C."/>
            <person name="Yavitt J.B."/>
            <person name="Zinder S.H."/>
        </authorList>
    </citation>
    <scope>NUCLEOTIDE SEQUENCE [LARGE SCALE GENOMIC DNA]</scope>
    <source>
        <strain evidence="3">ATCC BAA-1556 / DSM 19958 / E1-9c</strain>
    </source>
</reference>
<keyword evidence="1" id="KW-0472">Membrane</keyword>
<dbReference type="eggNOG" id="arCOG09490">
    <property type="taxonomic scope" value="Archaea"/>
</dbReference>
<evidence type="ECO:0000313" key="2">
    <source>
        <dbReference type="EMBL" id="ACL17711.1"/>
    </source>
</evidence>
<dbReference type="STRING" id="521011.Mpal_2432"/>
<dbReference type="HOGENOM" id="CLU_1154363_0_0_2"/>
<sequence>MPANAAMYFRFMAVFITIRPTISPVNTAMNKHVRERFENELRAFFLLSLLNLVFGALAIAFGVSTIVQQVTSIPGSPRVSMVILVLAALAFLLGLKWISSSARIFCGVQEIREALSALADQGTEEEITGLIVRMITQYRENKPVIEQMILVCTLGGVCFFVLGILNSIEFVSLGLTAGAFTIDLFNSLLLPSALITLGMSLVSLLNSYLFWKYSSVWDRRMMEIARSEEELQRMMEEYSP</sequence>
<protein>
    <submittedName>
        <fullName evidence="2">Uncharacterized protein</fullName>
    </submittedName>
</protein>
<dbReference type="KEGG" id="mpl:Mpal_2432"/>
<evidence type="ECO:0000313" key="3">
    <source>
        <dbReference type="Proteomes" id="UP000002457"/>
    </source>
</evidence>
<name>B8GEL0_METPE</name>
<feature type="transmembrane region" description="Helical" evidence="1">
    <location>
        <begin position="188"/>
        <end position="211"/>
    </location>
</feature>
<gene>
    <name evidence="2" type="ordered locus">Mpal_2432</name>
</gene>
<dbReference type="Proteomes" id="UP000002457">
    <property type="component" value="Chromosome"/>
</dbReference>
<dbReference type="AlphaFoldDB" id="B8GEL0"/>
<organism evidence="2 3">
    <name type="scientific">Methanosphaerula palustris (strain ATCC BAA-1556 / DSM 19958 / E1-9c)</name>
    <dbReference type="NCBI Taxonomy" id="521011"/>
    <lineage>
        <taxon>Archaea</taxon>
        <taxon>Methanobacteriati</taxon>
        <taxon>Methanobacteriota</taxon>
        <taxon>Stenosarchaea group</taxon>
        <taxon>Methanomicrobia</taxon>
        <taxon>Methanomicrobiales</taxon>
        <taxon>Methanoregulaceae</taxon>
        <taxon>Methanosphaerula</taxon>
    </lineage>
</organism>
<dbReference type="EMBL" id="CP001338">
    <property type="protein sequence ID" value="ACL17711.1"/>
    <property type="molecule type" value="Genomic_DNA"/>
</dbReference>
<feature type="transmembrane region" description="Helical" evidence="1">
    <location>
        <begin position="79"/>
        <end position="98"/>
    </location>
</feature>
<keyword evidence="3" id="KW-1185">Reference proteome</keyword>
<evidence type="ECO:0000256" key="1">
    <source>
        <dbReference type="SAM" id="Phobius"/>
    </source>
</evidence>
<feature type="transmembrane region" description="Helical" evidence="1">
    <location>
        <begin position="43"/>
        <end position="67"/>
    </location>
</feature>
<accession>B8GEL0</accession>
<keyword evidence="1" id="KW-1133">Transmembrane helix</keyword>
<keyword evidence="1" id="KW-0812">Transmembrane</keyword>
<feature type="transmembrane region" description="Helical" evidence="1">
    <location>
        <begin position="148"/>
        <end position="168"/>
    </location>
</feature>